<protein>
    <submittedName>
        <fullName evidence="2">Uncharacterized protein</fullName>
    </submittedName>
</protein>
<accession>A0AC35F0F6</accession>
<sequence length="91" mass="10380">MFLFTYVKDAVLCMKVIDANNKMVPVEDLLQSLPNVRNFKYRTSSPKSYTSKTPEKIAALKRNVKFNSFVLLFPPLHILNAEAFADLIKVS</sequence>
<dbReference type="Proteomes" id="UP000887580">
    <property type="component" value="Unplaced"/>
</dbReference>
<dbReference type="WBParaSite" id="PS1159_v2.g12552.t1">
    <property type="protein sequence ID" value="PS1159_v2.g12552.t1"/>
    <property type="gene ID" value="PS1159_v2.g12552"/>
</dbReference>
<reference evidence="2" key="1">
    <citation type="submission" date="2022-11" db="UniProtKB">
        <authorList>
            <consortium name="WormBaseParasite"/>
        </authorList>
    </citation>
    <scope>IDENTIFICATION</scope>
</reference>
<organism evidence="1 2">
    <name type="scientific">Panagrolaimus sp. PS1159</name>
    <dbReference type="NCBI Taxonomy" id="55785"/>
    <lineage>
        <taxon>Eukaryota</taxon>
        <taxon>Metazoa</taxon>
        <taxon>Ecdysozoa</taxon>
        <taxon>Nematoda</taxon>
        <taxon>Chromadorea</taxon>
        <taxon>Rhabditida</taxon>
        <taxon>Tylenchina</taxon>
        <taxon>Panagrolaimomorpha</taxon>
        <taxon>Panagrolaimoidea</taxon>
        <taxon>Panagrolaimidae</taxon>
        <taxon>Panagrolaimus</taxon>
    </lineage>
</organism>
<proteinExistence type="predicted"/>
<evidence type="ECO:0000313" key="2">
    <source>
        <dbReference type="WBParaSite" id="PS1159_v2.g12552.t1"/>
    </source>
</evidence>
<evidence type="ECO:0000313" key="1">
    <source>
        <dbReference type="Proteomes" id="UP000887580"/>
    </source>
</evidence>
<name>A0AC35F0F6_9BILA</name>